<organism evidence="1 2">
    <name type="scientific">Multifurca ochricompacta</name>
    <dbReference type="NCBI Taxonomy" id="376703"/>
    <lineage>
        <taxon>Eukaryota</taxon>
        <taxon>Fungi</taxon>
        <taxon>Dikarya</taxon>
        <taxon>Basidiomycota</taxon>
        <taxon>Agaricomycotina</taxon>
        <taxon>Agaricomycetes</taxon>
        <taxon>Russulales</taxon>
        <taxon>Russulaceae</taxon>
        <taxon>Multifurca</taxon>
    </lineage>
</organism>
<keyword evidence="2" id="KW-1185">Reference proteome</keyword>
<dbReference type="AlphaFoldDB" id="A0AAD4M390"/>
<name>A0AAD4M390_9AGAM</name>
<accession>A0AAD4M390</accession>
<evidence type="ECO:0000313" key="1">
    <source>
        <dbReference type="EMBL" id="KAI0298047.1"/>
    </source>
</evidence>
<reference evidence="1" key="1">
    <citation type="journal article" date="2022" name="New Phytol.">
        <title>Evolutionary transition to the ectomycorrhizal habit in the genomes of a hyperdiverse lineage of mushroom-forming fungi.</title>
        <authorList>
            <person name="Looney B."/>
            <person name="Miyauchi S."/>
            <person name="Morin E."/>
            <person name="Drula E."/>
            <person name="Courty P.E."/>
            <person name="Kohler A."/>
            <person name="Kuo A."/>
            <person name="LaButti K."/>
            <person name="Pangilinan J."/>
            <person name="Lipzen A."/>
            <person name="Riley R."/>
            <person name="Andreopoulos W."/>
            <person name="He G."/>
            <person name="Johnson J."/>
            <person name="Nolan M."/>
            <person name="Tritt A."/>
            <person name="Barry K.W."/>
            <person name="Grigoriev I.V."/>
            <person name="Nagy L.G."/>
            <person name="Hibbett D."/>
            <person name="Henrissat B."/>
            <person name="Matheny P.B."/>
            <person name="Labbe J."/>
            <person name="Martin F.M."/>
        </authorList>
    </citation>
    <scope>NUCLEOTIDE SEQUENCE</scope>
    <source>
        <strain evidence="1">BPL690</strain>
    </source>
</reference>
<sequence>MSNSYFPQAALNLQPTMYLNELRYSLPAQMLKRTSDRCLIRTELLHEQEHFLVVQASRLNMRFAATNLFALPATAVVTFVPPSLGPTVASDNYVGASNGSFPEGKKVHEKSFARFVQVVFQTSSPSEDSKFTLEIKSGLKMKTLKLPTRQDFWDMASDDLFNIPSNIATIVDLLATEGFSWASYQERLPTDVFASADYVMPDAVPYEYYKRKHDPLIIYDSVATVPARPVQIRNFNDFVVDVNASDPTMALRDPKHG</sequence>
<dbReference type="Proteomes" id="UP001203297">
    <property type="component" value="Unassembled WGS sequence"/>
</dbReference>
<dbReference type="EMBL" id="WTXG01000031">
    <property type="protein sequence ID" value="KAI0298047.1"/>
    <property type="molecule type" value="Genomic_DNA"/>
</dbReference>
<comment type="caution">
    <text evidence="1">The sequence shown here is derived from an EMBL/GenBank/DDBJ whole genome shotgun (WGS) entry which is preliminary data.</text>
</comment>
<evidence type="ECO:0000313" key="2">
    <source>
        <dbReference type="Proteomes" id="UP001203297"/>
    </source>
</evidence>
<gene>
    <name evidence="1" type="ORF">B0F90DRAFT_1818896</name>
</gene>
<protein>
    <submittedName>
        <fullName evidence="1">Uncharacterized protein</fullName>
    </submittedName>
</protein>
<proteinExistence type="predicted"/>